<feature type="domain" description="MACPF" evidence="1">
    <location>
        <begin position="1"/>
        <end position="156"/>
    </location>
</feature>
<dbReference type="Pfam" id="PF06101">
    <property type="entry name" value="Vps62"/>
    <property type="match status" value="1"/>
</dbReference>
<dbReference type="Proteomes" id="UP000069935">
    <property type="component" value="Chromosome 6"/>
</dbReference>
<organism evidence="2 3">
    <name type="scientific">Azospirillum thiophilum</name>
    <dbReference type="NCBI Taxonomy" id="528244"/>
    <lineage>
        <taxon>Bacteria</taxon>
        <taxon>Pseudomonadati</taxon>
        <taxon>Pseudomonadota</taxon>
        <taxon>Alphaproteobacteria</taxon>
        <taxon>Rhodospirillales</taxon>
        <taxon>Azospirillaceae</taxon>
        <taxon>Azospirillum</taxon>
    </lineage>
</organism>
<reference evidence="3" key="1">
    <citation type="submission" date="2015-08" db="EMBL/GenBank/DDBJ databases">
        <title>Complete Genome Sequence of Azospirillum thiophilum BV-S.</title>
        <authorList>
            <person name="Fomenkov A."/>
            <person name="Vincze T."/>
            <person name="Grabovich M."/>
            <person name="Dubinina G."/>
            <person name="Orlova M."/>
            <person name="Belousova E."/>
            <person name="Roberts R.J."/>
        </authorList>
    </citation>
    <scope>NUCLEOTIDE SEQUENCE [LARGE SCALE GENOMIC DNA]</scope>
    <source>
        <strain evidence="3">BV-S</strain>
    </source>
</reference>
<keyword evidence="3" id="KW-1185">Reference proteome</keyword>
<dbReference type="InterPro" id="IPR009291">
    <property type="entry name" value="Vps62"/>
</dbReference>
<dbReference type="AlphaFoldDB" id="A0AAC8W4X6"/>
<accession>A0AAC8W4X6</accession>
<dbReference type="PANTHER" id="PTHR48219">
    <property type="entry name" value="VACUOLAR PROTEIN SORTING-ASSOCIATED PROTEIN 62-RELATED"/>
    <property type="match status" value="1"/>
</dbReference>
<dbReference type="InterPro" id="IPR020864">
    <property type="entry name" value="MACPF"/>
</dbReference>
<evidence type="ECO:0000259" key="1">
    <source>
        <dbReference type="PROSITE" id="PS51412"/>
    </source>
</evidence>
<name>A0AAC8W4X6_9PROT</name>
<gene>
    <name evidence="2" type="ORF">AL072_29650</name>
</gene>
<dbReference type="KEGG" id="ati:AL072_29650"/>
<evidence type="ECO:0000313" key="2">
    <source>
        <dbReference type="EMBL" id="ALG75121.1"/>
    </source>
</evidence>
<dbReference type="PROSITE" id="PS51412">
    <property type="entry name" value="MACPF_2"/>
    <property type="match status" value="1"/>
</dbReference>
<sequence length="355" mass="38124">MQMSPDDLFITYGTHYVARAFIGGRADANSAISSTVFSDTQKLEIAATMSYAGLRGSLSVKDRTTNQTEIDTFNMNSLRTSSCVGGDSSLEESVLNGPDDFKAWSATILGQPELCDFDAQSLKGIWTLCSDPARRTALEAAYRKFIAYRLQYQMINTLEPCGNDQGSGANGDVSFFRPQPASLVQAGYYWVGHYAQGSYGDLQPKAATMIIRPHDNQPGATAPPTGWVQVWGDHGSGRANDYSLWAPIPPTDYRALGHLARFNTSNYDAPSGAEVDRFVCVHKSLVTEAVAGDPVWNDKGSGSAADGAIWRAIPADADAGVASGTFYATQGYGTPPQPLPTVYCLKRSAVDNVNA</sequence>
<protein>
    <recommendedName>
        <fullName evidence="1">MACPF domain-containing protein</fullName>
    </recommendedName>
</protein>
<dbReference type="EMBL" id="CP012406">
    <property type="protein sequence ID" value="ALG75121.1"/>
    <property type="molecule type" value="Genomic_DNA"/>
</dbReference>
<dbReference type="Pfam" id="PF01823">
    <property type="entry name" value="MACPF"/>
    <property type="match status" value="1"/>
</dbReference>
<dbReference type="PANTHER" id="PTHR48219:SF2">
    <property type="entry name" value="VACUOLAR PROTEIN SORTING-ASSOCIATED PROTEIN 62"/>
    <property type="match status" value="1"/>
</dbReference>
<proteinExistence type="predicted"/>
<reference evidence="2 3" key="2">
    <citation type="journal article" date="2016" name="Genome Announc.">
        <title>Complete Genome Sequence of a Strain of Azospirillum thiophilum Isolated from a Sulfide Spring.</title>
        <authorList>
            <person name="Fomenkov A."/>
            <person name="Vincze T."/>
            <person name="Grabovich M."/>
            <person name="Anton B.P."/>
            <person name="Dubinina G."/>
            <person name="Orlova M."/>
            <person name="Belousova E."/>
            <person name="Roberts R.J."/>
        </authorList>
    </citation>
    <scope>NUCLEOTIDE SEQUENCE [LARGE SCALE GENOMIC DNA]</scope>
    <source>
        <strain evidence="2 3">BV-S</strain>
    </source>
</reference>
<evidence type="ECO:0000313" key="3">
    <source>
        <dbReference type="Proteomes" id="UP000069935"/>
    </source>
</evidence>